<name>A0A8J5R3H2_9HYME</name>
<dbReference type="PANTHER" id="PTHR11085:SF10">
    <property type="entry name" value="NAD-DEPENDENT PROTEIN DEACYLASE SIRTUIN-5, MITOCHONDRIAL-RELATED"/>
    <property type="match status" value="1"/>
</dbReference>
<keyword evidence="7 13" id="KW-0862">Zinc</keyword>
<evidence type="ECO:0000259" key="14">
    <source>
        <dbReference type="PROSITE" id="PS50305"/>
    </source>
</evidence>
<keyword evidence="5" id="KW-0808">Transferase</keyword>
<dbReference type="FunFam" id="3.30.1600.10:FF:000005">
    <property type="entry name" value="NAD-dependent protein deacylase sirtuin-5, mitochondrial"/>
    <property type="match status" value="1"/>
</dbReference>
<evidence type="ECO:0000256" key="6">
    <source>
        <dbReference type="ARBA" id="ARBA00022723"/>
    </source>
</evidence>
<feature type="binding site" evidence="13">
    <location>
        <position position="147"/>
    </location>
    <ligand>
        <name>Zn(2+)</name>
        <dbReference type="ChEBI" id="CHEBI:29105"/>
    </ligand>
</feature>
<organism evidence="15 16">
    <name type="scientific">Cotesia typhae</name>
    <dbReference type="NCBI Taxonomy" id="2053667"/>
    <lineage>
        <taxon>Eukaryota</taxon>
        <taxon>Metazoa</taxon>
        <taxon>Ecdysozoa</taxon>
        <taxon>Arthropoda</taxon>
        <taxon>Hexapoda</taxon>
        <taxon>Insecta</taxon>
        <taxon>Pterygota</taxon>
        <taxon>Neoptera</taxon>
        <taxon>Endopterygota</taxon>
        <taxon>Hymenoptera</taxon>
        <taxon>Apocrita</taxon>
        <taxon>Ichneumonoidea</taxon>
        <taxon>Braconidae</taxon>
        <taxon>Microgastrinae</taxon>
        <taxon>Cotesia</taxon>
    </lineage>
</organism>
<dbReference type="GO" id="GO:0070403">
    <property type="term" value="F:NAD+ binding"/>
    <property type="evidence" value="ECO:0007669"/>
    <property type="project" value="InterPro"/>
</dbReference>
<evidence type="ECO:0000256" key="9">
    <source>
        <dbReference type="ARBA" id="ARBA00023027"/>
    </source>
</evidence>
<evidence type="ECO:0000256" key="13">
    <source>
        <dbReference type="PROSITE-ProRule" id="PRU00236"/>
    </source>
</evidence>
<keyword evidence="10" id="KW-0496">Mitochondrion</keyword>
<evidence type="ECO:0000256" key="3">
    <source>
        <dbReference type="ARBA" id="ARBA00004514"/>
    </source>
</evidence>
<comment type="caution">
    <text evidence="15">The sequence shown here is derived from an EMBL/GenBank/DDBJ whole genome shotgun (WGS) entry which is preliminary data.</text>
</comment>
<dbReference type="Pfam" id="PF02146">
    <property type="entry name" value="SIR2"/>
    <property type="match status" value="1"/>
</dbReference>
<feature type="binding site" evidence="13">
    <location>
        <position position="104"/>
    </location>
    <ligand>
        <name>Zn(2+)</name>
        <dbReference type="ChEBI" id="CHEBI:29105"/>
    </ligand>
</feature>
<dbReference type="EMBL" id="JAAOIC020000035">
    <property type="protein sequence ID" value="KAG8039592.1"/>
    <property type="molecule type" value="Genomic_DNA"/>
</dbReference>
<evidence type="ECO:0000256" key="7">
    <source>
        <dbReference type="ARBA" id="ARBA00022833"/>
    </source>
</evidence>
<protein>
    <recommendedName>
        <fullName evidence="14">Deacetylase sirtuin-type domain-containing protein</fullName>
    </recommendedName>
</protein>
<dbReference type="InterPro" id="IPR026590">
    <property type="entry name" value="Ssirtuin_cat_dom"/>
</dbReference>
<keyword evidence="16" id="KW-1185">Reference proteome</keyword>
<keyword evidence="8" id="KW-0809">Transit peptide</keyword>
<feature type="domain" description="Deacetylase sirtuin-type" evidence="14">
    <location>
        <begin position="1"/>
        <end position="238"/>
    </location>
</feature>
<evidence type="ECO:0000256" key="10">
    <source>
        <dbReference type="ARBA" id="ARBA00023128"/>
    </source>
</evidence>
<dbReference type="InterPro" id="IPR050134">
    <property type="entry name" value="NAD-dep_sirtuin_deacylases"/>
</dbReference>
<evidence type="ECO:0000313" key="15">
    <source>
        <dbReference type="EMBL" id="KAG8039592.1"/>
    </source>
</evidence>
<keyword evidence="9" id="KW-0520">NAD</keyword>
<feature type="binding site" evidence="13">
    <location>
        <position position="142"/>
    </location>
    <ligand>
        <name>Zn(2+)</name>
        <dbReference type="ChEBI" id="CHEBI:29105"/>
    </ligand>
</feature>
<reference evidence="15" key="2">
    <citation type="submission" date="2021-04" db="EMBL/GenBank/DDBJ databases">
        <title>Genome-wide patterns of bracovirus chromosomal integration into multiple host tissues during parasitism.</title>
        <authorList>
            <person name="Chebbi M.A.C."/>
        </authorList>
    </citation>
    <scope>NUCLEOTIDE SEQUENCE</scope>
    <source>
        <tissue evidence="15">Whole body</tissue>
    </source>
</reference>
<dbReference type="GO" id="GO:0017136">
    <property type="term" value="F:histone deacetylase activity, NAD-dependent"/>
    <property type="evidence" value="ECO:0007669"/>
    <property type="project" value="TreeGrafter"/>
</dbReference>
<keyword evidence="11" id="KW-0539">Nucleus</keyword>
<keyword evidence="6 13" id="KW-0479">Metal-binding</keyword>
<keyword evidence="4" id="KW-0963">Cytoplasm</keyword>
<gene>
    <name evidence="15" type="ORF">G9C98_008235</name>
</gene>
<dbReference type="AlphaFoldDB" id="A0A8J5R3H2"/>
<reference evidence="15" key="1">
    <citation type="submission" date="2020-03" db="EMBL/GenBank/DDBJ databases">
        <authorList>
            <person name="Chebbi M.A."/>
            <person name="Drezen J.M."/>
        </authorList>
    </citation>
    <scope>NUCLEOTIDE SEQUENCE</scope>
    <source>
        <tissue evidence="15">Whole body</tissue>
    </source>
</reference>
<comment type="catalytic activity">
    <reaction evidence="12">
        <text>N(6)-glutaryl-L-lysyl-[protein] + NAD(+) + H2O = 2''-O-glutaryl-ADP-D-ribose + nicotinamide + L-lysyl-[protein]</text>
        <dbReference type="Rhea" id="RHEA:47664"/>
        <dbReference type="Rhea" id="RHEA-COMP:9752"/>
        <dbReference type="Rhea" id="RHEA-COMP:11875"/>
        <dbReference type="ChEBI" id="CHEBI:15377"/>
        <dbReference type="ChEBI" id="CHEBI:17154"/>
        <dbReference type="ChEBI" id="CHEBI:29969"/>
        <dbReference type="ChEBI" id="CHEBI:57540"/>
        <dbReference type="ChEBI" id="CHEBI:87828"/>
        <dbReference type="ChEBI" id="CHEBI:87829"/>
    </reaction>
</comment>
<dbReference type="OrthoDB" id="424302at2759"/>
<dbReference type="PROSITE" id="PS50305">
    <property type="entry name" value="SIRTUIN"/>
    <property type="match status" value="1"/>
</dbReference>
<dbReference type="GO" id="GO:0046872">
    <property type="term" value="F:metal ion binding"/>
    <property type="evidence" value="ECO:0007669"/>
    <property type="project" value="UniProtKB-KW"/>
</dbReference>
<dbReference type="Proteomes" id="UP000729913">
    <property type="component" value="Unassembled WGS sequence"/>
</dbReference>
<evidence type="ECO:0000256" key="11">
    <source>
        <dbReference type="ARBA" id="ARBA00023242"/>
    </source>
</evidence>
<dbReference type="GO" id="GO:0005739">
    <property type="term" value="C:mitochondrion"/>
    <property type="evidence" value="ECO:0007669"/>
    <property type="project" value="UniProtKB-SubCell"/>
</dbReference>
<dbReference type="InterPro" id="IPR003000">
    <property type="entry name" value="Sirtuin"/>
</dbReference>
<sequence length="238" mass="25830">MNNVMKSFKDTLVNAKNILILTGSGISAESGVPTFRGAGGFWRTYQVTYLATPRAFKDNPSLLTSQGKQVTVVTQNVDGLHQRAGTKNIVELHGSLFKTQCTECGNVEVNNTVPICPALARASLPEPDDMASDIPVEDLPHCQKNDCTGLLRPFIVWFGENLDEDLLNKTEAAVESCDVCLIIGTSSLIYPAAMFAPRVAERGITVAEFNLEETAATKSFQYHFQGPCTVTVTEALDI</sequence>
<evidence type="ECO:0000256" key="5">
    <source>
        <dbReference type="ARBA" id="ARBA00022679"/>
    </source>
</evidence>
<accession>A0A8J5R3H2</accession>
<proteinExistence type="predicted"/>
<feature type="active site" description="Proton acceptor" evidence="13">
    <location>
        <position position="93"/>
    </location>
</feature>
<evidence type="ECO:0000256" key="2">
    <source>
        <dbReference type="ARBA" id="ARBA00004173"/>
    </source>
</evidence>
<evidence type="ECO:0000313" key="16">
    <source>
        <dbReference type="Proteomes" id="UP000729913"/>
    </source>
</evidence>
<dbReference type="GO" id="GO:0005829">
    <property type="term" value="C:cytosol"/>
    <property type="evidence" value="ECO:0007669"/>
    <property type="project" value="UniProtKB-SubCell"/>
</dbReference>
<comment type="subcellular location">
    <subcellularLocation>
        <location evidence="3">Cytoplasm</location>
        <location evidence="3">Cytosol</location>
    </subcellularLocation>
    <subcellularLocation>
        <location evidence="2">Mitochondrion</location>
    </subcellularLocation>
    <subcellularLocation>
        <location evidence="1">Nucleus</location>
    </subcellularLocation>
</comment>
<evidence type="ECO:0000256" key="12">
    <source>
        <dbReference type="ARBA" id="ARBA00050628"/>
    </source>
</evidence>
<dbReference type="PANTHER" id="PTHR11085">
    <property type="entry name" value="NAD-DEPENDENT PROTEIN DEACYLASE SIRTUIN-5, MITOCHONDRIAL-RELATED"/>
    <property type="match status" value="1"/>
</dbReference>
<dbReference type="GO" id="GO:0005634">
    <property type="term" value="C:nucleus"/>
    <property type="evidence" value="ECO:0007669"/>
    <property type="project" value="UniProtKB-SubCell"/>
</dbReference>
<evidence type="ECO:0000256" key="8">
    <source>
        <dbReference type="ARBA" id="ARBA00022946"/>
    </source>
</evidence>
<evidence type="ECO:0000256" key="4">
    <source>
        <dbReference type="ARBA" id="ARBA00022490"/>
    </source>
</evidence>
<feature type="binding site" evidence="13">
    <location>
        <position position="101"/>
    </location>
    <ligand>
        <name>Zn(2+)</name>
        <dbReference type="ChEBI" id="CHEBI:29105"/>
    </ligand>
</feature>
<evidence type="ECO:0000256" key="1">
    <source>
        <dbReference type="ARBA" id="ARBA00004123"/>
    </source>
</evidence>